<feature type="domain" description="PDZ" evidence="2">
    <location>
        <begin position="158"/>
        <end position="236"/>
    </location>
</feature>
<dbReference type="OrthoDB" id="11734at2"/>
<keyword evidence="4" id="KW-1185">Reference proteome</keyword>
<dbReference type="Gene3D" id="2.30.42.10">
    <property type="match status" value="1"/>
</dbReference>
<keyword evidence="1" id="KW-1133">Transmembrane helix</keyword>
<dbReference type="EMBL" id="OBEN01000004">
    <property type="protein sequence ID" value="SNZ14134.1"/>
    <property type="molecule type" value="Genomic_DNA"/>
</dbReference>
<evidence type="ECO:0000313" key="4">
    <source>
        <dbReference type="Proteomes" id="UP000218627"/>
    </source>
</evidence>
<evidence type="ECO:0000313" key="3">
    <source>
        <dbReference type="EMBL" id="SNZ14134.1"/>
    </source>
</evidence>
<dbReference type="InterPro" id="IPR036034">
    <property type="entry name" value="PDZ_sf"/>
</dbReference>
<protein>
    <submittedName>
        <fullName evidence="3">Type II secretion system protein C (GspC)</fullName>
    </submittedName>
</protein>
<feature type="transmembrane region" description="Helical" evidence="1">
    <location>
        <begin position="6"/>
        <end position="24"/>
    </location>
</feature>
<reference evidence="4" key="1">
    <citation type="submission" date="2017-09" db="EMBL/GenBank/DDBJ databases">
        <authorList>
            <person name="Varghese N."/>
            <person name="Submissions S."/>
        </authorList>
    </citation>
    <scope>NUCLEOTIDE SEQUENCE [LARGE SCALE GENOMIC DNA]</scope>
    <source>
        <strain evidence="4">DSM 2913</strain>
    </source>
</reference>
<sequence length="246" mass="27559">MVGAYWLLISNAVILMILFFYFYLLPSMRISVPEVKRESYTPPDLSFIFKEQKLAELKDLSHLRLLATASGGIKLALLEVNGKAKVVRIGSDIDGYRVVDIQRNYLLLSDGKDTKAIGFSFETAKTPAFEPTAGTPKLSESLSAVVSKREIENVTADPGIMFRQIRLVPYVQNGQTRGFLFEWVDPQSIFSKAGIKAGDILISINNQDIKSGEDAFRILQALRNENSLKVSLMREGRLIEINLRVE</sequence>
<dbReference type="GO" id="GO:0015628">
    <property type="term" value="P:protein secretion by the type II secretion system"/>
    <property type="evidence" value="ECO:0007669"/>
    <property type="project" value="InterPro"/>
</dbReference>
<accession>A0A285NXC2</accession>
<dbReference type="InterPro" id="IPR001478">
    <property type="entry name" value="PDZ"/>
</dbReference>
<dbReference type="SMART" id="SM00228">
    <property type="entry name" value="PDZ"/>
    <property type="match status" value="1"/>
</dbReference>
<evidence type="ECO:0000256" key="1">
    <source>
        <dbReference type="SAM" id="Phobius"/>
    </source>
</evidence>
<dbReference type="AlphaFoldDB" id="A0A285NXC2"/>
<dbReference type="Pfam" id="PF17820">
    <property type="entry name" value="PDZ_6"/>
    <property type="match status" value="1"/>
</dbReference>
<gene>
    <name evidence="3" type="ORF">SAMN06265353_0995</name>
</gene>
<dbReference type="InterPro" id="IPR001639">
    <property type="entry name" value="T2SS_protein-GspC"/>
</dbReference>
<dbReference type="SUPFAM" id="SSF50156">
    <property type="entry name" value="PDZ domain-like"/>
    <property type="match status" value="1"/>
</dbReference>
<dbReference type="GO" id="GO:0015627">
    <property type="term" value="C:type II protein secretion system complex"/>
    <property type="evidence" value="ECO:0007669"/>
    <property type="project" value="InterPro"/>
</dbReference>
<dbReference type="NCBIfam" id="TIGR01713">
    <property type="entry name" value="typeII_sec_gspC"/>
    <property type="match status" value="1"/>
</dbReference>
<proteinExistence type="predicted"/>
<organism evidence="3 4">
    <name type="scientific">Hydrogenobacter hydrogenophilus</name>
    <dbReference type="NCBI Taxonomy" id="35835"/>
    <lineage>
        <taxon>Bacteria</taxon>
        <taxon>Pseudomonadati</taxon>
        <taxon>Aquificota</taxon>
        <taxon>Aquificia</taxon>
        <taxon>Aquificales</taxon>
        <taxon>Aquificaceae</taxon>
        <taxon>Hydrogenobacter</taxon>
    </lineage>
</organism>
<evidence type="ECO:0000259" key="2">
    <source>
        <dbReference type="SMART" id="SM00228"/>
    </source>
</evidence>
<keyword evidence="1" id="KW-0812">Transmembrane</keyword>
<dbReference type="InterPro" id="IPR041489">
    <property type="entry name" value="PDZ_6"/>
</dbReference>
<name>A0A285NXC2_9AQUI</name>
<keyword evidence="1" id="KW-0472">Membrane</keyword>
<dbReference type="Proteomes" id="UP000218627">
    <property type="component" value="Unassembled WGS sequence"/>
</dbReference>